<organism evidence="2 3">
    <name type="scientific">Blastomonas fulva</name>
    <dbReference type="NCBI Taxonomy" id="1550728"/>
    <lineage>
        <taxon>Bacteria</taxon>
        <taxon>Pseudomonadati</taxon>
        <taxon>Pseudomonadota</taxon>
        <taxon>Alphaproteobacteria</taxon>
        <taxon>Sphingomonadales</taxon>
        <taxon>Sphingomonadaceae</taxon>
        <taxon>Blastomonas</taxon>
    </lineage>
</organism>
<dbReference type="InterPro" id="IPR005122">
    <property type="entry name" value="Uracil-DNA_glycosylase-like"/>
</dbReference>
<reference evidence="2 3" key="1">
    <citation type="submission" date="2017-03" db="EMBL/GenBank/DDBJ databases">
        <title>Complete genome sequence of Blastomonas fulva degrading microcsystin LR.</title>
        <authorList>
            <person name="Lee H.-g."/>
            <person name="Jin L."/>
            <person name="oh H.-M."/>
        </authorList>
    </citation>
    <scope>NUCLEOTIDE SEQUENCE [LARGE SCALE GENOMIC DNA]</scope>
    <source>
        <strain evidence="2 3">T2</strain>
    </source>
</reference>
<evidence type="ECO:0000313" key="3">
    <source>
        <dbReference type="Proteomes" id="UP000258016"/>
    </source>
</evidence>
<dbReference type="GeneID" id="303486735"/>
<sequence length="253" mass="27015">MSDELKLVQSLLDWWQLAGVEWDYTESPNDWLADDPAPQTRSVAPLISQSPVSSPPRPAAVAAQPKPAPAITVALPDDLAAFQQAWSEGALGPDGGDGGCLAPHGAVGAKVMVITAAPERDDETTVLSGKAGKLIVNIAAAAGFAPETLYRASYFPRVVLDGRAAAEHVDAWRRIAMHHITLVQPELLVVAGGDTARALLGHDPSQKPPVLHFLNHGGGTVKTVVMRKPSLMFHRIAQEKAMAWQSWQLLLVE</sequence>
<protein>
    <recommendedName>
        <fullName evidence="1">Uracil-DNA glycosylase-like domain-containing protein</fullName>
    </recommendedName>
</protein>
<dbReference type="InterPro" id="IPR036895">
    <property type="entry name" value="Uracil-DNA_glycosylase-like_sf"/>
</dbReference>
<evidence type="ECO:0000259" key="1">
    <source>
        <dbReference type="Pfam" id="PF03167"/>
    </source>
</evidence>
<dbReference type="Gene3D" id="3.40.470.10">
    <property type="entry name" value="Uracil-DNA glycosylase-like domain"/>
    <property type="match status" value="1"/>
</dbReference>
<dbReference type="EMBL" id="CP020083">
    <property type="protein sequence ID" value="ASR52472.1"/>
    <property type="molecule type" value="Genomic_DNA"/>
</dbReference>
<gene>
    <name evidence="2" type="ORF">B5J99_14215</name>
</gene>
<dbReference type="Pfam" id="PF03167">
    <property type="entry name" value="UDG"/>
    <property type="match status" value="1"/>
</dbReference>
<dbReference type="Proteomes" id="UP000258016">
    <property type="component" value="Chromosome"/>
</dbReference>
<proteinExistence type="predicted"/>
<evidence type="ECO:0000313" key="2">
    <source>
        <dbReference type="EMBL" id="ASR52472.1"/>
    </source>
</evidence>
<keyword evidence="3" id="KW-1185">Reference proteome</keyword>
<dbReference type="SUPFAM" id="SSF52141">
    <property type="entry name" value="Uracil-DNA glycosylase-like"/>
    <property type="match status" value="1"/>
</dbReference>
<feature type="domain" description="Uracil-DNA glycosylase-like" evidence="1">
    <location>
        <begin position="104"/>
        <end position="246"/>
    </location>
</feature>
<accession>A0ABM6M8Z0</accession>
<dbReference type="RefSeq" id="WP_117352743.1">
    <property type="nucleotide sequence ID" value="NZ_CP020083.1"/>
</dbReference>
<name>A0ABM6M8Z0_9SPHN</name>